<feature type="transmembrane region" description="Helical" evidence="10">
    <location>
        <begin position="17"/>
        <end position="46"/>
    </location>
</feature>
<dbReference type="PANTHER" id="PTHR35011:SF10">
    <property type="entry name" value="TRAP TRANSPORTER SMALL PERMEASE PROTEIN"/>
    <property type="match status" value="1"/>
</dbReference>
<evidence type="ECO:0000256" key="1">
    <source>
        <dbReference type="ARBA" id="ARBA00004429"/>
    </source>
</evidence>
<keyword evidence="3" id="KW-1003">Cell membrane</keyword>
<keyword evidence="7 10" id="KW-0472">Membrane</keyword>
<dbReference type="RefSeq" id="WP_150923961.1">
    <property type="nucleotide sequence ID" value="NZ_CP044232.1"/>
</dbReference>
<dbReference type="KEGG" id="mlz:F6J85_04180"/>
<evidence type="ECO:0000256" key="2">
    <source>
        <dbReference type="ARBA" id="ARBA00022448"/>
    </source>
</evidence>
<evidence type="ECO:0000313" key="13">
    <source>
        <dbReference type="Proteomes" id="UP000325516"/>
    </source>
</evidence>
<evidence type="ECO:0000313" key="12">
    <source>
        <dbReference type="EMBL" id="QEW02376.1"/>
    </source>
</evidence>
<dbReference type="GO" id="GO:0005886">
    <property type="term" value="C:plasma membrane"/>
    <property type="evidence" value="ECO:0007669"/>
    <property type="project" value="UniProtKB-SubCell"/>
</dbReference>
<dbReference type="PANTHER" id="PTHR35011">
    <property type="entry name" value="2,3-DIKETO-L-GULONATE TRAP TRANSPORTER SMALL PERMEASE PROTEIN YIAM"/>
    <property type="match status" value="1"/>
</dbReference>
<accession>A0A5J6L1Z4</accession>
<dbReference type="GO" id="GO:0022857">
    <property type="term" value="F:transmembrane transporter activity"/>
    <property type="evidence" value="ECO:0007669"/>
    <property type="project" value="TreeGrafter"/>
</dbReference>
<dbReference type="AlphaFoldDB" id="A0A5J6L1Z4"/>
<evidence type="ECO:0000256" key="3">
    <source>
        <dbReference type="ARBA" id="ARBA00022475"/>
    </source>
</evidence>
<reference evidence="13" key="1">
    <citation type="submission" date="2019-09" db="EMBL/GenBank/DDBJ databases">
        <title>Mumia zhuanghuii sp. nov. isolated from the intestinal contents of plateau pika (Ochotona curzoniae) in the Qinghai-Tibet plateau of China.</title>
        <authorList>
            <person name="Tian Z."/>
        </authorList>
    </citation>
    <scope>NUCLEOTIDE SEQUENCE [LARGE SCALE GENOMIC DNA]</scope>
    <source>
        <strain evidence="13">L-031</strain>
    </source>
</reference>
<feature type="transmembrane region" description="Helical" evidence="10">
    <location>
        <begin position="58"/>
        <end position="76"/>
    </location>
</feature>
<evidence type="ECO:0000256" key="8">
    <source>
        <dbReference type="ARBA" id="ARBA00038436"/>
    </source>
</evidence>
<keyword evidence="6 10" id="KW-1133">Transmembrane helix</keyword>
<sequence length="221" mass="23926">MSAPGLKDDPIRVVENAVVWVAAVSAMIATLATLGIVAAFVGSVIARWLGDPFDVTNLVSGLLVTATFAGMAWTTVRGEQVSVQVVTERLGPKANRVLDIVIWSLASGYILWLLWASVDRAITRTWPVPETVVDGVGLAPLWPWRWVFAVALIPFFLVVLLNLVRSIIGRRPYDDVMQFDDAPPSDPTALSDRDALRAASLAEHEQQIDRTPAQGSDGGAR</sequence>
<feature type="domain" description="Tripartite ATP-independent periplasmic transporters DctQ component" evidence="11">
    <location>
        <begin position="37"/>
        <end position="167"/>
    </location>
</feature>
<evidence type="ECO:0000256" key="5">
    <source>
        <dbReference type="ARBA" id="ARBA00022692"/>
    </source>
</evidence>
<dbReference type="InterPro" id="IPR055348">
    <property type="entry name" value="DctQ"/>
</dbReference>
<feature type="transmembrane region" description="Helical" evidence="10">
    <location>
        <begin position="97"/>
        <end position="118"/>
    </location>
</feature>
<keyword evidence="4" id="KW-0997">Cell inner membrane</keyword>
<evidence type="ECO:0000256" key="9">
    <source>
        <dbReference type="SAM" id="MobiDB-lite"/>
    </source>
</evidence>
<proteinExistence type="inferred from homology"/>
<evidence type="ECO:0000256" key="6">
    <source>
        <dbReference type="ARBA" id="ARBA00022989"/>
    </source>
</evidence>
<dbReference type="InterPro" id="IPR007387">
    <property type="entry name" value="TRAP_DctQ"/>
</dbReference>
<evidence type="ECO:0000256" key="4">
    <source>
        <dbReference type="ARBA" id="ARBA00022519"/>
    </source>
</evidence>
<keyword evidence="13" id="KW-1185">Reference proteome</keyword>
<dbReference type="Pfam" id="PF04290">
    <property type="entry name" value="DctQ"/>
    <property type="match status" value="1"/>
</dbReference>
<dbReference type="GO" id="GO:0015740">
    <property type="term" value="P:C4-dicarboxylate transport"/>
    <property type="evidence" value="ECO:0007669"/>
    <property type="project" value="TreeGrafter"/>
</dbReference>
<name>A0A5J6L1Z4_9MICO</name>
<comment type="similarity">
    <text evidence="8">Belongs to the TRAP transporter small permease family.</text>
</comment>
<dbReference type="EMBL" id="CP044232">
    <property type="protein sequence ID" value="QEW02376.1"/>
    <property type="molecule type" value="Genomic_DNA"/>
</dbReference>
<gene>
    <name evidence="12" type="ORF">F6J85_04180</name>
</gene>
<organism evidence="12 13">
    <name type="scientific">Microbacterium lushaniae</name>
    <dbReference type="NCBI Taxonomy" id="2614639"/>
    <lineage>
        <taxon>Bacteria</taxon>
        <taxon>Bacillati</taxon>
        <taxon>Actinomycetota</taxon>
        <taxon>Actinomycetes</taxon>
        <taxon>Micrococcales</taxon>
        <taxon>Microbacteriaceae</taxon>
        <taxon>Microbacterium</taxon>
    </lineage>
</organism>
<keyword evidence="2" id="KW-0813">Transport</keyword>
<evidence type="ECO:0000259" key="11">
    <source>
        <dbReference type="Pfam" id="PF04290"/>
    </source>
</evidence>
<evidence type="ECO:0000256" key="7">
    <source>
        <dbReference type="ARBA" id="ARBA00023136"/>
    </source>
</evidence>
<protein>
    <submittedName>
        <fullName evidence="12">TRAP transporter small permease</fullName>
    </submittedName>
</protein>
<evidence type="ECO:0000256" key="10">
    <source>
        <dbReference type="SAM" id="Phobius"/>
    </source>
</evidence>
<dbReference type="Proteomes" id="UP000325516">
    <property type="component" value="Chromosome"/>
</dbReference>
<feature type="region of interest" description="Disordered" evidence="9">
    <location>
        <begin position="201"/>
        <end position="221"/>
    </location>
</feature>
<comment type="subcellular location">
    <subcellularLocation>
        <location evidence="1">Cell inner membrane</location>
        <topology evidence="1">Multi-pass membrane protein</topology>
    </subcellularLocation>
</comment>
<keyword evidence="5 10" id="KW-0812">Transmembrane</keyword>
<feature type="transmembrane region" description="Helical" evidence="10">
    <location>
        <begin position="144"/>
        <end position="164"/>
    </location>
</feature>